<dbReference type="EMBL" id="OU895879">
    <property type="protein sequence ID" value="CAG9806891.1"/>
    <property type="molecule type" value="Genomic_DNA"/>
</dbReference>
<dbReference type="GO" id="GO:0022412">
    <property type="term" value="P:cellular process involved in reproduction in multicellular organism"/>
    <property type="evidence" value="ECO:0007669"/>
    <property type="project" value="UniProtKB-ARBA"/>
</dbReference>
<reference evidence="3" key="1">
    <citation type="submission" date="2022-01" db="EMBL/GenBank/DDBJ databases">
        <authorList>
            <person name="King R."/>
        </authorList>
    </citation>
    <scope>NUCLEOTIDE SEQUENCE</scope>
</reference>
<dbReference type="InterPro" id="IPR005225">
    <property type="entry name" value="Small_GTP-bd"/>
</dbReference>
<dbReference type="PROSITE" id="PS51421">
    <property type="entry name" value="RAS"/>
    <property type="match status" value="1"/>
</dbReference>
<dbReference type="InterPro" id="IPR001806">
    <property type="entry name" value="Small_GTPase"/>
</dbReference>
<dbReference type="SMART" id="SM00173">
    <property type="entry name" value="RAS"/>
    <property type="match status" value="1"/>
</dbReference>
<dbReference type="SMART" id="SM00174">
    <property type="entry name" value="RHO"/>
    <property type="match status" value="1"/>
</dbReference>
<dbReference type="GO" id="GO:0005525">
    <property type="term" value="F:GTP binding"/>
    <property type="evidence" value="ECO:0007669"/>
    <property type="project" value="UniProtKB-KW"/>
</dbReference>
<sequence>MGSYDYKEDFEVLTINTIDFKDFETVLDDKCVAFSLLDTPGQDDYEHLRPLAYNNVSAFIICYSINNRDSFESISIKLIPELKLIFEWPVPVILVATKIDLRDYPNVRQKELLITTDEGLQLANQIQANKFIECSAKLNIEIREAVHEALRAALQELEKEKFEKKVSCFPCRQS</sequence>
<dbReference type="OrthoDB" id="6726184at2759"/>
<evidence type="ECO:0000256" key="1">
    <source>
        <dbReference type="ARBA" id="ARBA00022741"/>
    </source>
</evidence>
<dbReference type="NCBIfam" id="TIGR00231">
    <property type="entry name" value="small_GTP"/>
    <property type="match status" value="1"/>
</dbReference>
<dbReference type="GO" id="GO:0007264">
    <property type="term" value="P:small GTPase-mediated signal transduction"/>
    <property type="evidence" value="ECO:0007669"/>
    <property type="project" value="InterPro"/>
</dbReference>
<evidence type="ECO:0000313" key="3">
    <source>
        <dbReference type="EMBL" id="CAG9806891.1"/>
    </source>
</evidence>
<dbReference type="GO" id="GO:0001667">
    <property type="term" value="P:ameboidal-type cell migration"/>
    <property type="evidence" value="ECO:0007669"/>
    <property type="project" value="UniProtKB-ARBA"/>
</dbReference>
<dbReference type="Pfam" id="PF00071">
    <property type="entry name" value="Ras"/>
    <property type="match status" value="1"/>
</dbReference>
<dbReference type="Gene3D" id="3.40.50.300">
    <property type="entry name" value="P-loop containing nucleotide triphosphate hydrolases"/>
    <property type="match status" value="1"/>
</dbReference>
<accession>A0A9N9WVC9</accession>
<dbReference type="SMART" id="SM00175">
    <property type="entry name" value="RAB"/>
    <property type="match status" value="1"/>
</dbReference>
<name>A0A9N9WVC9_9DIPT</name>
<protein>
    <submittedName>
        <fullName evidence="3">Uncharacterized protein</fullName>
    </submittedName>
</protein>
<gene>
    <name evidence="3" type="ORF">CHIRRI_LOCUS9745</name>
</gene>
<evidence type="ECO:0000256" key="2">
    <source>
        <dbReference type="ARBA" id="ARBA00023134"/>
    </source>
</evidence>
<dbReference type="PANTHER" id="PTHR24072">
    <property type="entry name" value="RHO FAMILY GTPASE"/>
    <property type="match status" value="1"/>
</dbReference>
<dbReference type="PROSITE" id="PS51419">
    <property type="entry name" value="RAB"/>
    <property type="match status" value="1"/>
</dbReference>
<dbReference type="GO" id="GO:0035099">
    <property type="term" value="P:hemocyte migration"/>
    <property type="evidence" value="ECO:0007669"/>
    <property type="project" value="UniProtKB-ARBA"/>
</dbReference>
<evidence type="ECO:0000313" key="4">
    <source>
        <dbReference type="Proteomes" id="UP001153620"/>
    </source>
</evidence>
<dbReference type="Proteomes" id="UP001153620">
    <property type="component" value="Chromosome 3"/>
</dbReference>
<dbReference type="PRINTS" id="PR00449">
    <property type="entry name" value="RASTRNSFRMNG"/>
</dbReference>
<dbReference type="GO" id="GO:0003006">
    <property type="term" value="P:developmental process involved in reproduction"/>
    <property type="evidence" value="ECO:0007669"/>
    <property type="project" value="UniProtKB-ARBA"/>
</dbReference>
<dbReference type="InterPro" id="IPR003578">
    <property type="entry name" value="Small_GTPase_Rho"/>
</dbReference>
<keyword evidence="4" id="KW-1185">Reference proteome</keyword>
<keyword evidence="2" id="KW-0342">GTP-binding</keyword>
<dbReference type="GO" id="GO:0003924">
    <property type="term" value="F:GTPase activity"/>
    <property type="evidence" value="ECO:0007669"/>
    <property type="project" value="InterPro"/>
</dbReference>
<organism evidence="3 4">
    <name type="scientific">Chironomus riparius</name>
    <dbReference type="NCBI Taxonomy" id="315576"/>
    <lineage>
        <taxon>Eukaryota</taxon>
        <taxon>Metazoa</taxon>
        <taxon>Ecdysozoa</taxon>
        <taxon>Arthropoda</taxon>
        <taxon>Hexapoda</taxon>
        <taxon>Insecta</taxon>
        <taxon>Pterygota</taxon>
        <taxon>Neoptera</taxon>
        <taxon>Endopterygota</taxon>
        <taxon>Diptera</taxon>
        <taxon>Nematocera</taxon>
        <taxon>Chironomoidea</taxon>
        <taxon>Chironomidae</taxon>
        <taxon>Chironominae</taxon>
        <taxon>Chironomus</taxon>
    </lineage>
</organism>
<reference evidence="3" key="2">
    <citation type="submission" date="2022-10" db="EMBL/GenBank/DDBJ databases">
        <authorList>
            <consortium name="ENA_rothamsted_submissions"/>
            <consortium name="culmorum"/>
            <person name="King R."/>
        </authorList>
    </citation>
    <scope>NUCLEOTIDE SEQUENCE</scope>
</reference>
<proteinExistence type="predicted"/>
<dbReference type="PROSITE" id="PS51420">
    <property type="entry name" value="RHO"/>
    <property type="match status" value="1"/>
</dbReference>
<dbReference type="InterPro" id="IPR027417">
    <property type="entry name" value="P-loop_NTPase"/>
</dbReference>
<dbReference type="GO" id="GO:0035006">
    <property type="term" value="P:melanization defense response"/>
    <property type="evidence" value="ECO:0007669"/>
    <property type="project" value="UniProtKB-ARBA"/>
</dbReference>
<dbReference type="AlphaFoldDB" id="A0A9N9WVC9"/>
<keyword evidence="1" id="KW-0547">Nucleotide-binding</keyword>
<dbReference type="SUPFAM" id="SSF52540">
    <property type="entry name" value="P-loop containing nucleoside triphosphate hydrolases"/>
    <property type="match status" value="1"/>
</dbReference>